<reference evidence="2" key="1">
    <citation type="submission" date="2023-03" db="EMBL/GenBank/DDBJ databases">
        <title>Massive genome expansion in bonnet fungi (Mycena s.s.) driven by repeated elements and novel gene families across ecological guilds.</title>
        <authorList>
            <consortium name="Lawrence Berkeley National Laboratory"/>
            <person name="Harder C.B."/>
            <person name="Miyauchi S."/>
            <person name="Viragh M."/>
            <person name="Kuo A."/>
            <person name="Thoen E."/>
            <person name="Andreopoulos B."/>
            <person name="Lu D."/>
            <person name="Skrede I."/>
            <person name="Drula E."/>
            <person name="Henrissat B."/>
            <person name="Morin E."/>
            <person name="Kohler A."/>
            <person name="Barry K."/>
            <person name="LaButti K."/>
            <person name="Morin E."/>
            <person name="Salamov A."/>
            <person name="Lipzen A."/>
            <person name="Mereny Z."/>
            <person name="Hegedus B."/>
            <person name="Baldrian P."/>
            <person name="Stursova M."/>
            <person name="Weitz H."/>
            <person name="Taylor A."/>
            <person name="Grigoriev I.V."/>
            <person name="Nagy L.G."/>
            <person name="Martin F."/>
            <person name="Kauserud H."/>
        </authorList>
    </citation>
    <scope>NUCLEOTIDE SEQUENCE</scope>
    <source>
        <strain evidence="2">CBHHK200</strain>
    </source>
</reference>
<feature type="chain" id="PRO_5041908343" evidence="1">
    <location>
        <begin position="22"/>
        <end position="520"/>
    </location>
</feature>
<keyword evidence="3" id="KW-1185">Reference proteome</keyword>
<dbReference type="Proteomes" id="UP001218188">
    <property type="component" value="Unassembled WGS sequence"/>
</dbReference>
<evidence type="ECO:0000256" key="1">
    <source>
        <dbReference type="SAM" id="SignalP"/>
    </source>
</evidence>
<accession>A0AAD6SWF9</accession>
<organism evidence="2 3">
    <name type="scientific">Mycena alexandri</name>
    <dbReference type="NCBI Taxonomy" id="1745969"/>
    <lineage>
        <taxon>Eukaryota</taxon>
        <taxon>Fungi</taxon>
        <taxon>Dikarya</taxon>
        <taxon>Basidiomycota</taxon>
        <taxon>Agaricomycotina</taxon>
        <taxon>Agaricomycetes</taxon>
        <taxon>Agaricomycetidae</taxon>
        <taxon>Agaricales</taxon>
        <taxon>Marasmiineae</taxon>
        <taxon>Mycenaceae</taxon>
        <taxon>Mycena</taxon>
    </lineage>
</organism>
<dbReference type="EMBL" id="JARJCM010000055">
    <property type="protein sequence ID" value="KAJ7034697.1"/>
    <property type="molecule type" value="Genomic_DNA"/>
</dbReference>
<dbReference type="PANTHER" id="PTHR35204">
    <property type="entry name" value="YALI0A21131P"/>
    <property type="match status" value="1"/>
</dbReference>
<protein>
    <submittedName>
        <fullName evidence="2">Uncharacterized protein</fullName>
    </submittedName>
</protein>
<evidence type="ECO:0000313" key="3">
    <source>
        <dbReference type="Proteomes" id="UP001218188"/>
    </source>
</evidence>
<evidence type="ECO:0000313" key="2">
    <source>
        <dbReference type="EMBL" id="KAJ7034697.1"/>
    </source>
</evidence>
<dbReference type="InterPro" id="IPR038921">
    <property type="entry name" value="YOR389W-like"/>
</dbReference>
<comment type="caution">
    <text evidence="2">The sequence shown here is derived from an EMBL/GenBank/DDBJ whole genome shotgun (WGS) entry which is preliminary data.</text>
</comment>
<keyword evidence="1" id="KW-0732">Signal</keyword>
<proteinExistence type="predicted"/>
<dbReference type="PANTHER" id="PTHR35204:SF1">
    <property type="entry name" value="ENTEROTOXIN"/>
    <property type="match status" value="1"/>
</dbReference>
<sequence length="520" mass="59009">MHWNFRPLVFLLPITSDGVQFTQVPLADSTTDDWDLNAVPNPNATGRFVFDTVASLLQHWSNTRYHSGHNIIPGTIPTGTLLYHGRQDSDVPTTREWASFDSEFARIFCAEPVDCWFLTLVTTRPLRVLYFDGSSATKNGDGPIDTQDLLTWGAVLPERAKSVPWDYERLHRLCDLGDSIGIDAYIRMQANFEVMLCNFTDGLQTVTLSRLEDEERFPHHAYNFLHASAWYDHYPGETRIQLDLTQLVSLYDVEVAPSLVSVRYGQERRAHRVLGIDERDVNAVLQRVRAIPSATPSQSGIDWSMLFKVIRDRYATRLEVLQNILATDKAAAPRAFVIVKMALSPYRLYSAVPPPTGSDTAWAAPVFRLCAQSHTSFIESIQSKLTTSEYLLLTSAQETTREICRILVGMWAEGVINLRDSPTLSESLTAKWKSWVDGLMSWLDWSLWTKCRPACEIEVCALPSNIIYYNFNDYRRSRVTFPVHRSPWRSGMRQSPAVFACLSRTLVSRSVGGFFGICWC</sequence>
<feature type="signal peptide" evidence="1">
    <location>
        <begin position="1"/>
        <end position="21"/>
    </location>
</feature>
<gene>
    <name evidence="2" type="ORF">C8F04DRAFT_1100677</name>
</gene>
<dbReference type="AlphaFoldDB" id="A0AAD6SWF9"/>
<name>A0AAD6SWF9_9AGAR</name>